<feature type="region of interest" description="Disordered" evidence="1">
    <location>
        <begin position="1"/>
        <end position="22"/>
    </location>
</feature>
<evidence type="ECO:0000256" key="1">
    <source>
        <dbReference type="SAM" id="MobiDB-lite"/>
    </source>
</evidence>
<evidence type="ECO:0000313" key="2">
    <source>
        <dbReference type="EMBL" id="KAG8172244.1"/>
    </source>
</evidence>
<dbReference type="EMBL" id="JAFNEN010002931">
    <property type="protein sequence ID" value="KAG8172244.1"/>
    <property type="molecule type" value="Genomic_DNA"/>
</dbReference>
<comment type="caution">
    <text evidence="2">The sequence shown here is derived from an EMBL/GenBank/DDBJ whole genome shotgun (WGS) entry which is preliminary data.</text>
</comment>
<organism evidence="2 3">
    <name type="scientific">Oedothorax gibbosus</name>
    <dbReference type="NCBI Taxonomy" id="931172"/>
    <lineage>
        <taxon>Eukaryota</taxon>
        <taxon>Metazoa</taxon>
        <taxon>Ecdysozoa</taxon>
        <taxon>Arthropoda</taxon>
        <taxon>Chelicerata</taxon>
        <taxon>Arachnida</taxon>
        <taxon>Araneae</taxon>
        <taxon>Araneomorphae</taxon>
        <taxon>Entelegynae</taxon>
        <taxon>Araneoidea</taxon>
        <taxon>Linyphiidae</taxon>
        <taxon>Erigoninae</taxon>
        <taxon>Oedothorax</taxon>
    </lineage>
</organism>
<dbReference type="AlphaFoldDB" id="A0AAV6TKZ0"/>
<keyword evidence="3" id="KW-1185">Reference proteome</keyword>
<protein>
    <submittedName>
        <fullName evidence="2">Uncharacterized protein</fullName>
    </submittedName>
</protein>
<accession>A0AAV6TKZ0</accession>
<dbReference type="Proteomes" id="UP000827092">
    <property type="component" value="Unassembled WGS sequence"/>
</dbReference>
<name>A0AAV6TKZ0_9ARAC</name>
<gene>
    <name evidence="2" type="ORF">JTE90_026364</name>
</gene>
<reference evidence="2 3" key="1">
    <citation type="journal article" date="2022" name="Nat. Ecol. Evol.">
        <title>A masculinizing supergene underlies an exaggerated male reproductive morph in a spider.</title>
        <authorList>
            <person name="Hendrickx F."/>
            <person name="De Corte Z."/>
            <person name="Sonet G."/>
            <person name="Van Belleghem S.M."/>
            <person name="Kostlbacher S."/>
            <person name="Vangestel C."/>
        </authorList>
    </citation>
    <scope>NUCLEOTIDE SEQUENCE [LARGE SCALE GENOMIC DNA]</scope>
    <source>
        <strain evidence="2">W744_W776</strain>
    </source>
</reference>
<evidence type="ECO:0000313" key="3">
    <source>
        <dbReference type="Proteomes" id="UP000827092"/>
    </source>
</evidence>
<proteinExistence type="predicted"/>
<sequence>MIASTRLTAESSPSLATTSAGQTAVFSSGLKAAPTRTTAAPCSCLLQTIPPPVYWSPPPDKRTISCGLTAVTSTLTVDVSSFRLMVAPSRSRLPLDWD</sequence>